<dbReference type="EMBL" id="CANTFK010000386">
    <property type="protein sequence ID" value="CAI5715585.1"/>
    <property type="molecule type" value="Genomic_DNA"/>
</dbReference>
<keyword evidence="1" id="KW-0511">Multifunctional enzyme</keyword>
<dbReference type="GO" id="GO:0003824">
    <property type="term" value="F:catalytic activity"/>
    <property type="evidence" value="ECO:0007669"/>
    <property type="project" value="UniProtKB-KW"/>
</dbReference>
<dbReference type="InterPro" id="IPR043128">
    <property type="entry name" value="Rev_trsase/Diguanyl_cyclase"/>
</dbReference>
<dbReference type="PANTHER" id="PTHR37984:SF5">
    <property type="entry name" value="PROTEIN NYNRIN-LIKE"/>
    <property type="match status" value="1"/>
</dbReference>
<dbReference type="AlphaFoldDB" id="A0AAV0T623"/>
<evidence type="ECO:0000256" key="1">
    <source>
        <dbReference type="ARBA" id="ARBA00023268"/>
    </source>
</evidence>
<evidence type="ECO:0000259" key="2">
    <source>
        <dbReference type="Pfam" id="PF17919"/>
    </source>
</evidence>
<reference evidence="3" key="1">
    <citation type="submission" date="2022-12" db="EMBL/GenBank/DDBJ databases">
        <authorList>
            <person name="Webb A."/>
        </authorList>
    </citation>
    <scope>NUCLEOTIDE SEQUENCE</scope>
    <source>
        <strain evidence="3">Pf2</strain>
    </source>
</reference>
<sequence>MTPPRGRSWVDAVKNTIVSSSRSAGISCRASSVTPIGDVTTAKLAVSLGQPWPSLAFAPSEVRGHSRAEDGLSALESHKRHLDAILQTLGDAQLYVNLQKSVIGVPEIPVLGCIVGTHGVRADPEKVKAVNKNYAEQAKPLFNFLKEDAEWTWSKKKVDAFTSVKKSLVEAPVLALPEGENPFIVFCDASNFAIGSALMQKDDNGIDRVFSYQYQLLKAAELNGWCRMPCGKALEWVYSALM</sequence>
<dbReference type="Proteomes" id="UP001159659">
    <property type="component" value="Unassembled WGS sequence"/>
</dbReference>
<name>A0AAV0T623_9STRA</name>
<dbReference type="PANTHER" id="PTHR37984">
    <property type="entry name" value="PROTEIN CBG26694"/>
    <property type="match status" value="1"/>
</dbReference>
<dbReference type="SUPFAM" id="SSF56672">
    <property type="entry name" value="DNA/RNA polymerases"/>
    <property type="match status" value="1"/>
</dbReference>
<dbReference type="InterPro" id="IPR050951">
    <property type="entry name" value="Retrovirus_Pol_polyprotein"/>
</dbReference>
<protein>
    <recommendedName>
        <fullName evidence="2">Reverse transcriptase/retrotransposon-derived protein RNase H-like domain-containing protein</fullName>
    </recommendedName>
</protein>
<gene>
    <name evidence="3" type="ORF">PFR002_LOCUS3124</name>
</gene>
<dbReference type="InterPro" id="IPR041577">
    <property type="entry name" value="RT_RNaseH_2"/>
</dbReference>
<evidence type="ECO:0000313" key="3">
    <source>
        <dbReference type="EMBL" id="CAI5715585.1"/>
    </source>
</evidence>
<comment type="caution">
    <text evidence="3">The sequence shown here is derived from an EMBL/GenBank/DDBJ whole genome shotgun (WGS) entry which is preliminary data.</text>
</comment>
<feature type="domain" description="Reverse transcriptase/retrotransposon-derived protein RNase H-like" evidence="2">
    <location>
        <begin position="153"/>
        <end position="223"/>
    </location>
</feature>
<dbReference type="Gene3D" id="3.30.70.270">
    <property type="match status" value="2"/>
</dbReference>
<dbReference type="InterPro" id="IPR043502">
    <property type="entry name" value="DNA/RNA_pol_sf"/>
</dbReference>
<feature type="non-terminal residue" evidence="3">
    <location>
        <position position="242"/>
    </location>
</feature>
<proteinExistence type="predicted"/>
<evidence type="ECO:0000313" key="4">
    <source>
        <dbReference type="Proteomes" id="UP001159659"/>
    </source>
</evidence>
<dbReference type="Pfam" id="PF17919">
    <property type="entry name" value="RT_RNaseH_2"/>
    <property type="match status" value="1"/>
</dbReference>
<feature type="non-terminal residue" evidence="3">
    <location>
        <position position="1"/>
    </location>
</feature>
<organism evidence="3 4">
    <name type="scientific">Peronospora farinosa</name>
    <dbReference type="NCBI Taxonomy" id="134698"/>
    <lineage>
        <taxon>Eukaryota</taxon>
        <taxon>Sar</taxon>
        <taxon>Stramenopiles</taxon>
        <taxon>Oomycota</taxon>
        <taxon>Peronosporomycetes</taxon>
        <taxon>Peronosporales</taxon>
        <taxon>Peronosporaceae</taxon>
        <taxon>Peronospora</taxon>
    </lineage>
</organism>
<accession>A0AAV0T623</accession>